<proteinExistence type="predicted"/>
<protein>
    <recommendedName>
        <fullName evidence="2">Retrotransposon gag domain-containing protein</fullName>
    </recommendedName>
</protein>
<keyword evidence="1" id="KW-0175">Coiled coil</keyword>
<comment type="caution">
    <text evidence="3">The sequence shown here is derived from an EMBL/GenBank/DDBJ whole genome shotgun (WGS) entry which is preliminary data.</text>
</comment>
<dbReference type="InterPro" id="IPR005162">
    <property type="entry name" value="Retrotrans_gag_dom"/>
</dbReference>
<name>A0ABU6QLB5_9FABA</name>
<reference evidence="3 4" key="1">
    <citation type="journal article" date="2023" name="Plants (Basel)">
        <title>Bridging the Gap: Combining Genomics and Transcriptomics Approaches to Understand Stylosanthes scabra, an Orphan Legume from the Brazilian Caatinga.</title>
        <authorList>
            <person name="Ferreira-Neto J.R.C."/>
            <person name="da Silva M.D."/>
            <person name="Binneck E."/>
            <person name="de Melo N.F."/>
            <person name="da Silva R.H."/>
            <person name="de Melo A.L.T.M."/>
            <person name="Pandolfi V."/>
            <person name="Bustamante F.O."/>
            <person name="Brasileiro-Vidal A.C."/>
            <person name="Benko-Iseppon A.M."/>
        </authorList>
    </citation>
    <scope>NUCLEOTIDE SEQUENCE [LARGE SCALE GENOMIC DNA]</scope>
    <source>
        <tissue evidence="3">Leaves</tissue>
    </source>
</reference>
<organism evidence="3 4">
    <name type="scientific">Stylosanthes scabra</name>
    <dbReference type="NCBI Taxonomy" id="79078"/>
    <lineage>
        <taxon>Eukaryota</taxon>
        <taxon>Viridiplantae</taxon>
        <taxon>Streptophyta</taxon>
        <taxon>Embryophyta</taxon>
        <taxon>Tracheophyta</taxon>
        <taxon>Spermatophyta</taxon>
        <taxon>Magnoliopsida</taxon>
        <taxon>eudicotyledons</taxon>
        <taxon>Gunneridae</taxon>
        <taxon>Pentapetalae</taxon>
        <taxon>rosids</taxon>
        <taxon>fabids</taxon>
        <taxon>Fabales</taxon>
        <taxon>Fabaceae</taxon>
        <taxon>Papilionoideae</taxon>
        <taxon>50 kb inversion clade</taxon>
        <taxon>dalbergioids sensu lato</taxon>
        <taxon>Dalbergieae</taxon>
        <taxon>Pterocarpus clade</taxon>
        <taxon>Stylosanthes</taxon>
    </lineage>
</organism>
<accession>A0ABU6QLB5</accession>
<dbReference type="Proteomes" id="UP001341840">
    <property type="component" value="Unassembled WGS sequence"/>
</dbReference>
<evidence type="ECO:0000256" key="1">
    <source>
        <dbReference type="SAM" id="Coils"/>
    </source>
</evidence>
<dbReference type="EMBL" id="JASCZI010000539">
    <property type="protein sequence ID" value="MED6112317.1"/>
    <property type="molecule type" value="Genomic_DNA"/>
</dbReference>
<evidence type="ECO:0000259" key="2">
    <source>
        <dbReference type="Pfam" id="PF03732"/>
    </source>
</evidence>
<evidence type="ECO:0000313" key="3">
    <source>
        <dbReference type="EMBL" id="MED6112317.1"/>
    </source>
</evidence>
<feature type="coiled-coil region" evidence="1">
    <location>
        <begin position="1"/>
        <end position="35"/>
    </location>
</feature>
<gene>
    <name evidence="3" type="ORF">PIB30_118508</name>
</gene>
<feature type="domain" description="Retrotransposon gag" evidence="2">
    <location>
        <begin position="118"/>
        <end position="202"/>
    </location>
</feature>
<keyword evidence="4" id="KW-1185">Reference proteome</keyword>
<evidence type="ECO:0000313" key="4">
    <source>
        <dbReference type="Proteomes" id="UP001341840"/>
    </source>
</evidence>
<dbReference type="Pfam" id="PF03732">
    <property type="entry name" value="Retrotrans_gag"/>
    <property type="match status" value="1"/>
</dbReference>
<sequence>MKGLEADVKKLFQMMELMMEENRNERARLQEATDLKFESLQASISQLAQESFQVRSINFNSPHGPNSGGDPSWHSSTLPRKVNYELTKFDGTDALAWIFSVDQYFEFFRVPEEEQVGLAAMHMSGMAIPWFQMTQRTSPFRSWIQLKRSIEIEFGPSLFESLRELLFKLQQHGSVTAYYAEFVALANRSQIDPEDALRDCFISG</sequence>